<evidence type="ECO:0000256" key="1">
    <source>
        <dbReference type="SAM" id="MobiDB-lite"/>
    </source>
</evidence>
<name>A0A6C0GG91_9BACT</name>
<evidence type="ECO:0000313" key="3">
    <source>
        <dbReference type="Proteomes" id="UP000480178"/>
    </source>
</evidence>
<feature type="region of interest" description="Disordered" evidence="1">
    <location>
        <begin position="243"/>
        <end position="282"/>
    </location>
</feature>
<protein>
    <submittedName>
        <fullName evidence="2">Ferritin-like domain-containing protein</fullName>
    </submittedName>
</protein>
<dbReference type="PANTHER" id="PTHR30565">
    <property type="entry name" value="PROTEIN YCIF"/>
    <property type="match status" value="1"/>
</dbReference>
<dbReference type="InterPro" id="IPR009078">
    <property type="entry name" value="Ferritin-like_SF"/>
</dbReference>
<dbReference type="RefSeq" id="WP_162442947.1">
    <property type="nucleotide sequence ID" value="NZ_CP048222.1"/>
</dbReference>
<dbReference type="InterPro" id="IPR012347">
    <property type="entry name" value="Ferritin-like"/>
</dbReference>
<dbReference type="CDD" id="cd07909">
    <property type="entry name" value="YciF"/>
    <property type="match status" value="1"/>
</dbReference>
<dbReference type="Pfam" id="PF05974">
    <property type="entry name" value="DUF892"/>
    <property type="match status" value="1"/>
</dbReference>
<keyword evidence="3" id="KW-1185">Reference proteome</keyword>
<reference evidence="2 3" key="1">
    <citation type="submission" date="2020-01" db="EMBL/GenBank/DDBJ databases">
        <authorList>
            <person name="Kim M.K."/>
        </authorList>
    </citation>
    <scope>NUCLEOTIDE SEQUENCE [LARGE SCALE GENOMIC DNA]</scope>
    <source>
        <strain evidence="2 3">172606-1</strain>
    </source>
</reference>
<sequence length="282" mass="30385">MKLETLKKLYLTQLRDIYDSENQILEALPEMASAATHPQLRKAFEKRQVETEKQVQRLEKIFEALGESPEGETCEATQGLIKEGQEVIEASGDADVIDAGLIGAAQKVEHYEIANYGTVATYAKMLGETKALKLLIATLEEEKKTDKTLTALAKSLINKDAYQSYQAYDETSQSYSQNDDNNYSQSSGNTGAVIGSVLLGAAAGVAAGILLAPSAGSEARNKISELANSWVNQFGGNLGGLFGKQSGSSDRNVPETYRPASNGYISQNDELDADNSGFPANR</sequence>
<dbReference type="InterPro" id="IPR010287">
    <property type="entry name" value="DUF892_YciF-like"/>
</dbReference>
<dbReference type="SUPFAM" id="SSF47240">
    <property type="entry name" value="Ferritin-like"/>
    <property type="match status" value="1"/>
</dbReference>
<dbReference type="EMBL" id="CP048222">
    <property type="protein sequence ID" value="QHT66895.1"/>
    <property type="molecule type" value="Genomic_DNA"/>
</dbReference>
<organism evidence="2 3">
    <name type="scientific">Rhodocytophaga rosea</name>
    <dbReference type="NCBI Taxonomy" id="2704465"/>
    <lineage>
        <taxon>Bacteria</taxon>
        <taxon>Pseudomonadati</taxon>
        <taxon>Bacteroidota</taxon>
        <taxon>Cytophagia</taxon>
        <taxon>Cytophagales</taxon>
        <taxon>Rhodocytophagaceae</taxon>
        <taxon>Rhodocytophaga</taxon>
    </lineage>
</organism>
<gene>
    <name evidence="2" type="ORF">GXP67_09610</name>
</gene>
<evidence type="ECO:0000313" key="2">
    <source>
        <dbReference type="EMBL" id="QHT66895.1"/>
    </source>
</evidence>
<dbReference type="KEGG" id="rhoz:GXP67_09610"/>
<dbReference type="InterPro" id="IPR047114">
    <property type="entry name" value="YciF"/>
</dbReference>
<dbReference type="AlphaFoldDB" id="A0A6C0GG91"/>
<proteinExistence type="predicted"/>
<dbReference type="Gene3D" id="1.20.1260.10">
    <property type="match status" value="1"/>
</dbReference>
<dbReference type="PANTHER" id="PTHR30565:SF9">
    <property type="entry name" value="PROTEIN YCIF"/>
    <property type="match status" value="1"/>
</dbReference>
<accession>A0A6C0GG91</accession>
<dbReference type="Proteomes" id="UP000480178">
    <property type="component" value="Chromosome"/>
</dbReference>